<accession>A0A0D3GMF1</accession>
<dbReference type="Gramene" id="OBART07G03570.1">
    <property type="protein sequence ID" value="OBART07G03570.1"/>
    <property type="gene ID" value="OBART07G03570"/>
</dbReference>
<feature type="site" description="Transition state stabilizer" evidence="12">
    <location>
        <position position="72"/>
    </location>
</feature>
<keyword evidence="4" id="KW-0349">Heme</keyword>
<dbReference type="InterPro" id="IPR010255">
    <property type="entry name" value="Haem_peroxidase_sf"/>
</dbReference>
<dbReference type="PROSITE" id="PS50873">
    <property type="entry name" value="PEROXIDASE_4"/>
    <property type="match status" value="1"/>
</dbReference>
<evidence type="ECO:0000256" key="9">
    <source>
        <dbReference type="ARBA" id="ARBA00023324"/>
    </source>
</evidence>
<dbReference type="InterPro" id="IPR000823">
    <property type="entry name" value="Peroxidase_pln"/>
</dbReference>
<dbReference type="AlphaFoldDB" id="A0A0D3GMF1"/>
<protein>
    <recommendedName>
        <fullName evidence="14">Plant heme peroxidase family profile domain-containing protein</fullName>
    </recommendedName>
</protein>
<feature type="binding site" evidence="11">
    <location>
        <position position="80"/>
    </location>
    <ligand>
        <name>Ca(2+)</name>
        <dbReference type="ChEBI" id="CHEBI:29108"/>
        <label>1</label>
    </ligand>
</feature>
<dbReference type="GO" id="GO:0006979">
    <property type="term" value="P:response to oxidative stress"/>
    <property type="evidence" value="ECO:0007669"/>
    <property type="project" value="InterPro"/>
</dbReference>
<evidence type="ECO:0000313" key="16">
    <source>
        <dbReference type="Proteomes" id="UP000026960"/>
    </source>
</evidence>
<dbReference type="InterPro" id="IPR019794">
    <property type="entry name" value="Peroxidases_AS"/>
</dbReference>
<feature type="active site" description="Proton acceptor" evidence="10">
    <location>
        <position position="76"/>
    </location>
</feature>
<evidence type="ECO:0000256" key="10">
    <source>
        <dbReference type="PIRSR" id="PIRSR600823-1"/>
    </source>
</evidence>
<evidence type="ECO:0000256" key="4">
    <source>
        <dbReference type="ARBA" id="ARBA00022617"/>
    </source>
</evidence>
<evidence type="ECO:0000256" key="3">
    <source>
        <dbReference type="ARBA" id="ARBA00022559"/>
    </source>
</evidence>
<sequence>MCSAARGVRRHGSPVIIAWAILFFSIASLSLSEAQLQVGYYNYTCPRAEDLVRNVVRAAILRDPGNGPGLVRLFFHDCFVRKKNIEMAENAL</sequence>
<comment type="catalytic activity">
    <reaction evidence="1">
        <text>2 a phenolic donor + H2O2 = 2 a phenolic radical donor + 2 H2O</text>
        <dbReference type="Rhea" id="RHEA:56136"/>
        <dbReference type="ChEBI" id="CHEBI:15377"/>
        <dbReference type="ChEBI" id="CHEBI:16240"/>
        <dbReference type="ChEBI" id="CHEBI:139520"/>
        <dbReference type="ChEBI" id="CHEBI:139521"/>
        <dbReference type="EC" id="1.11.1.7"/>
    </reaction>
</comment>
<name>A0A0D3GMF1_9ORYZ</name>
<evidence type="ECO:0000256" key="8">
    <source>
        <dbReference type="ARBA" id="ARBA00023004"/>
    </source>
</evidence>
<dbReference type="EnsemblPlants" id="OBART07G03570.1">
    <property type="protein sequence ID" value="OBART07G03570.1"/>
    <property type="gene ID" value="OBART07G03570"/>
</dbReference>
<evidence type="ECO:0000256" key="1">
    <source>
        <dbReference type="ARBA" id="ARBA00000189"/>
    </source>
</evidence>
<evidence type="ECO:0000256" key="6">
    <source>
        <dbReference type="ARBA" id="ARBA00022837"/>
    </source>
</evidence>
<reference evidence="15" key="1">
    <citation type="journal article" date="2009" name="Rice">
        <title>De Novo Next Generation Sequencing of Plant Genomes.</title>
        <authorList>
            <person name="Rounsley S."/>
            <person name="Marri P.R."/>
            <person name="Yu Y."/>
            <person name="He R."/>
            <person name="Sisneros N."/>
            <person name="Goicoechea J.L."/>
            <person name="Lee S.J."/>
            <person name="Angelova A."/>
            <person name="Kudrna D."/>
            <person name="Luo M."/>
            <person name="Affourtit J."/>
            <person name="Desany B."/>
            <person name="Knight J."/>
            <person name="Niazi F."/>
            <person name="Egholm M."/>
            <person name="Wing R.A."/>
        </authorList>
    </citation>
    <scope>NUCLEOTIDE SEQUENCE [LARGE SCALE GENOMIC DNA]</scope>
    <source>
        <strain evidence="15">cv. IRGC 105608</strain>
    </source>
</reference>
<dbReference type="PROSITE" id="PS00436">
    <property type="entry name" value="PEROXIDASE_2"/>
    <property type="match status" value="1"/>
</dbReference>
<keyword evidence="3" id="KW-0575">Peroxidase</keyword>
<keyword evidence="8" id="KW-0408">Iron</keyword>
<comment type="cofactor">
    <cofactor evidence="2">
        <name>heme b</name>
        <dbReference type="ChEBI" id="CHEBI:60344"/>
    </cofactor>
</comment>
<evidence type="ECO:0000256" key="2">
    <source>
        <dbReference type="ARBA" id="ARBA00001970"/>
    </source>
</evidence>
<evidence type="ECO:0000259" key="14">
    <source>
        <dbReference type="PROSITE" id="PS50873"/>
    </source>
</evidence>
<dbReference type="PaxDb" id="65489-OBART07G03570.1"/>
<evidence type="ECO:0000256" key="13">
    <source>
        <dbReference type="SAM" id="SignalP"/>
    </source>
</evidence>
<keyword evidence="7" id="KW-0560">Oxidoreductase</keyword>
<dbReference type="GO" id="GO:0140825">
    <property type="term" value="F:lactoperoxidase activity"/>
    <property type="evidence" value="ECO:0007669"/>
    <property type="project" value="UniProtKB-EC"/>
</dbReference>
<reference evidence="15" key="2">
    <citation type="submission" date="2015-03" db="UniProtKB">
        <authorList>
            <consortium name="EnsemblPlants"/>
        </authorList>
    </citation>
    <scope>IDENTIFICATION</scope>
</reference>
<feature type="signal peptide" evidence="13">
    <location>
        <begin position="1"/>
        <end position="34"/>
    </location>
</feature>
<feature type="binding site" evidence="11">
    <location>
        <position position="77"/>
    </location>
    <ligand>
        <name>Ca(2+)</name>
        <dbReference type="ChEBI" id="CHEBI:29108"/>
        <label>1</label>
    </ligand>
</feature>
<dbReference type="GO" id="GO:0020037">
    <property type="term" value="F:heme binding"/>
    <property type="evidence" value="ECO:0007669"/>
    <property type="project" value="InterPro"/>
</dbReference>
<dbReference type="InterPro" id="IPR002016">
    <property type="entry name" value="Haem_peroxidase"/>
</dbReference>
<dbReference type="SUPFAM" id="SSF48113">
    <property type="entry name" value="Heme-dependent peroxidases"/>
    <property type="match status" value="1"/>
</dbReference>
<keyword evidence="6 11" id="KW-0106">Calcium</keyword>
<keyword evidence="16" id="KW-1185">Reference proteome</keyword>
<dbReference type="HOGENOM" id="CLU_010543_5_0_1"/>
<evidence type="ECO:0000313" key="15">
    <source>
        <dbReference type="EnsemblPlants" id="OBART07G03570.1"/>
    </source>
</evidence>
<proteinExistence type="predicted"/>
<evidence type="ECO:0000256" key="7">
    <source>
        <dbReference type="ARBA" id="ARBA00023002"/>
    </source>
</evidence>
<dbReference type="PRINTS" id="PR00461">
    <property type="entry name" value="PLPEROXIDASE"/>
</dbReference>
<evidence type="ECO:0000256" key="12">
    <source>
        <dbReference type="PIRSR" id="PIRSR600823-4"/>
    </source>
</evidence>
<dbReference type="PANTHER" id="PTHR31235">
    <property type="entry name" value="PEROXIDASE 25-RELATED"/>
    <property type="match status" value="1"/>
</dbReference>
<evidence type="ECO:0000256" key="5">
    <source>
        <dbReference type="ARBA" id="ARBA00022723"/>
    </source>
</evidence>
<dbReference type="Gene3D" id="1.10.520.10">
    <property type="match status" value="1"/>
</dbReference>
<organism evidence="15">
    <name type="scientific">Oryza barthii</name>
    <dbReference type="NCBI Taxonomy" id="65489"/>
    <lineage>
        <taxon>Eukaryota</taxon>
        <taxon>Viridiplantae</taxon>
        <taxon>Streptophyta</taxon>
        <taxon>Embryophyta</taxon>
        <taxon>Tracheophyta</taxon>
        <taxon>Spermatophyta</taxon>
        <taxon>Magnoliopsida</taxon>
        <taxon>Liliopsida</taxon>
        <taxon>Poales</taxon>
        <taxon>Poaceae</taxon>
        <taxon>BOP clade</taxon>
        <taxon>Oryzoideae</taxon>
        <taxon>Oryzeae</taxon>
        <taxon>Oryzinae</taxon>
        <taxon>Oryza</taxon>
    </lineage>
</organism>
<feature type="domain" description="Plant heme peroxidase family profile" evidence="14">
    <location>
        <begin position="35"/>
        <end position="81"/>
    </location>
</feature>
<comment type="cofactor">
    <cofactor evidence="11">
        <name>Ca(2+)</name>
        <dbReference type="ChEBI" id="CHEBI:29108"/>
    </cofactor>
    <text evidence="11">Binds 2 calcium ions per subunit.</text>
</comment>
<evidence type="ECO:0000256" key="11">
    <source>
        <dbReference type="PIRSR" id="PIRSR600823-3"/>
    </source>
</evidence>
<dbReference type="Proteomes" id="UP000026960">
    <property type="component" value="Chromosome 7"/>
</dbReference>
<dbReference type="STRING" id="65489.A0A0D3GMF1"/>
<keyword evidence="9" id="KW-0376">Hydrogen peroxide</keyword>
<dbReference type="GO" id="GO:0042744">
    <property type="term" value="P:hydrogen peroxide catabolic process"/>
    <property type="evidence" value="ECO:0007669"/>
    <property type="project" value="UniProtKB-KW"/>
</dbReference>
<keyword evidence="13" id="KW-0732">Signal</keyword>
<feature type="chain" id="PRO_5002276384" description="Plant heme peroxidase family profile domain-containing protein" evidence="13">
    <location>
        <begin position="35"/>
        <end position="92"/>
    </location>
</feature>
<dbReference type="GO" id="GO:0046872">
    <property type="term" value="F:metal ion binding"/>
    <property type="evidence" value="ECO:0007669"/>
    <property type="project" value="UniProtKB-KW"/>
</dbReference>
<keyword evidence="5 11" id="KW-0479">Metal-binding</keyword>